<gene>
    <name evidence="2" type="ORF">g.5202</name>
</gene>
<dbReference type="EMBL" id="GDQN01000240">
    <property type="protein sequence ID" value="JAT90814.1"/>
    <property type="molecule type" value="Transcribed_RNA"/>
</dbReference>
<proteinExistence type="predicted"/>
<accession>A0A1E1WV19</accession>
<keyword evidence="1" id="KW-0732">Signal</keyword>
<evidence type="ECO:0000313" key="2">
    <source>
        <dbReference type="EMBL" id="JAT90814.1"/>
    </source>
</evidence>
<organism evidence="2">
    <name type="scientific">Pectinophora gossypiella</name>
    <name type="common">Cotton pink bollworm</name>
    <name type="synonym">Depressaria gossypiella</name>
    <dbReference type="NCBI Taxonomy" id="13191"/>
    <lineage>
        <taxon>Eukaryota</taxon>
        <taxon>Metazoa</taxon>
        <taxon>Ecdysozoa</taxon>
        <taxon>Arthropoda</taxon>
        <taxon>Hexapoda</taxon>
        <taxon>Insecta</taxon>
        <taxon>Pterygota</taxon>
        <taxon>Neoptera</taxon>
        <taxon>Endopterygota</taxon>
        <taxon>Lepidoptera</taxon>
        <taxon>Glossata</taxon>
        <taxon>Ditrysia</taxon>
        <taxon>Gelechioidea</taxon>
        <taxon>Gelechiidae</taxon>
        <taxon>Apatetrinae</taxon>
        <taxon>Pectinophora</taxon>
    </lineage>
</organism>
<dbReference type="AlphaFoldDB" id="A0A1E1WV19"/>
<sequence>MANPSLFFILLIIIKVASARIIDGLFLNPEVLKIGHTQIHQGNDYVDYSPDSSKGILIQVPDSNVIIDVPGDERTVIEVEKITLDDGSVQENINVERPAAPSVVYEAIPQEVD</sequence>
<reference evidence="2" key="1">
    <citation type="submission" date="2015-09" db="EMBL/GenBank/DDBJ databases">
        <title>De novo assembly of Pectinophora gossypiella (Pink Bollworm) gut transcriptome.</title>
        <authorList>
            <person name="Tassone E.E."/>
        </authorList>
    </citation>
    <scope>NUCLEOTIDE SEQUENCE</scope>
</reference>
<feature type="signal peptide" evidence="1">
    <location>
        <begin position="1"/>
        <end position="19"/>
    </location>
</feature>
<name>A0A1E1WV19_PECGO</name>
<evidence type="ECO:0000256" key="1">
    <source>
        <dbReference type="SAM" id="SignalP"/>
    </source>
</evidence>
<feature type="chain" id="PRO_5009115597" description="DUF4794 domain-containing protein" evidence="1">
    <location>
        <begin position="20"/>
        <end position="113"/>
    </location>
</feature>
<evidence type="ECO:0008006" key="3">
    <source>
        <dbReference type="Google" id="ProtNLM"/>
    </source>
</evidence>
<protein>
    <recommendedName>
        <fullName evidence="3">DUF4794 domain-containing protein</fullName>
    </recommendedName>
</protein>